<organism evidence="1 2">
    <name type="scientific">Castilleja foliolosa</name>
    <dbReference type="NCBI Taxonomy" id="1961234"/>
    <lineage>
        <taxon>Eukaryota</taxon>
        <taxon>Viridiplantae</taxon>
        <taxon>Streptophyta</taxon>
        <taxon>Embryophyta</taxon>
        <taxon>Tracheophyta</taxon>
        <taxon>Spermatophyta</taxon>
        <taxon>Magnoliopsida</taxon>
        <taxon>eudicotyledons</taxon>
        <taxon>Gunneridae</taxon>
        <taxon>Pentapetalae</taxon>
        <taxon>asterids</taxon>
        <taxon>lamiids</taxon>
        <taxon>Lamiales</taxon>
        <taxon>Orobanchaceae</taxon>
        <taxon>Pedicularideae</taxon>
        <taxon>Castillejinae</taxon>
        <taxon>Castilleja</taxon>
    </lineage>
</organism>
<gene>
    <name evidence="1" type="ORF">CASFOL_038876</name>
</gene>
<dbReference type="EMBL" id="JAVIJP010000083">
    <property type="protein sequence ID" value="KAL3617331.1"/>
    <property type="molecule type" value="Genomic_DNA"/>
</dbReference>
<evidence type="ECO:0000313" key="2">
    <source>
        <dbReference type="Proteomes" id="UP001632038"/>
    </source>
</evidence>
<accession>A0ABD3BIQ0</accession>
<keyword evidence="2" id="KW-1185">Reference proteome</keyword>
<name>A0ABD3BIQ0_9LAMI</name>
<reference evidence="2" key="1">
    <citation type="journal article" date="2024" name="IScience">
        <title>Strigolactones Initiate the Formation of Haustorium-like Structures in Castilleja.</title>
        <authorList>
            <person name="Buerger M."/>
            <person name="Peterson D."/>
            <person name="Chory J."/>
        </authorList>
    </citation>
    <scope>NUCLEOTIDE SEQUENCE [LARGE SCALE GENOMIC DNA]</scope>
</reference>
<proteinExistence type="predicted"/>
<dbReference type="Proteomes" id="UP001632038">
    <property type="component" value="Unassembled WGS sequence"/>
</dbReference>
<sequence length="228" mass="25831">MVMVMALGSLEWAEIATNEILEDVSAFTFSGEVRPLNVLPQVLKARSPGLWSMEIGTKPMVEDFQRSVVIERDKKERQWRVNRRTLIWGVTQFRKTLIEEGNSKSAGTAVLVHGFLVLVDGIGWGGGRFLVPEPVDGGALKWSRLTTKFRLGGVAWRPGDGRRLHLVVTRRWSRHLWGRCGWRSDGTSIFQERIANRCQCSCATETPPSHYQNSLDHQLQGIFFRQAV</sequence>
<evidence type="ECO:0000313" key="1">
    <source>
        <dbReference type="EMBL" id="KAL3617331.1"/>
    </source>
</evidence>
<dbReference type="AlphaFoldDB" id="A0ABD3BIQ0"/>
<protein>
    <submittedName>
        <fullName evidence="1">Uncharacterized protein</fullName>
    </submittedName>
</protein>
<comment type="caution">
    <text evidence="1">The sequence shown here is derived from an EMBL/GenBank/DDBJ whole genome shotgun (WGS) entry which is preliminary data.</text>
</comment>